<dbReference type="RefSeq" id="WP_071854684.1">
    <property type="nucleotide sequence ID" value="NZ_JXLB01000003.1"/>
</dbReference>
<dbReference type="STRING" id="150033.RV14_GL001399"/>
<evidence type="ECO:0000313" key="2">
    <source>
        <dbReference type="Proteomes" id="UP000182152"/>
    </source>
</evidence>
<gene>
    <name evidence="1" type="ORF">RV14_GL001399</name>
</gene>
<name>A0A1L8WR61_9ENTE</name>
<dbReference type="EMBL" id="JXLB01000003">
    <property type="protein sequence ID" value="OJG83521.1"/>
    <property type="molecule type" value="Genomic_DNA"/>
</dbReference>
<accession>A0A1L8WR61</accession>
<evidence type="ECO:0000313" key="1">
    <source>
        <dbReference type="EMBL" id="OJG83521.1"/>
    </source>
</evidence>
<keyword evidence="2" id="KW-1185">Reference proteome</keyword>
<reference evidence="1 2" key="1">
    <citation type="submission" date="2014-12" db="EMBL/GenBank/DDBJ databases">
        <title>Draft genome sequences of 29 type strains of Enterococci.</title>
        <authorList>
            <person name="Zhong Z."/>
            <person name="Sun Z."/>
            <person name="Liu W."/>
            <person name="Zhang W."/>
            <person name="Zhang H."/>
        </authorList>
    </citation>
    <scope>NUCLEOTIDE SEQUENCE [LARGE SCALE GENOMIC DNA]</scope>
    <source>
        <strain evidence="1 2">DSM 15687</strain>
    </source>
</reference>
<dbReference type="Proteomes" id="UP000182152">
    <property type="component" value="Unassembled WGS sequence"/>
</dbReference>
<dbReference type="AlphaFoldDB" id="A0A1L8WR61"/>
<organism evidence="1 2">
    <name type="scientific">Enterococcus ratti</name>
    <dbReference type="NCBI Taxonomy" id="150033"/>
    <lineage>
        <taxon>Bacteria</taxon>
        <taxon>Bacillati</taxon>
        <taxon>Bacillota</taxon>
        <taxon>Bacilli</taxon>
        <taxon>Lactobacillales</taxon>
        <taxon>Enterococcaceae</taxon>
        <taxon>Enterococcus</taxon>
    </lineage>
</organism>
<protein>
    <submittedName>
        <fullName evidence="1">Uncharacterized protein</fullName>
    </submittedName>
</protein>
<sequence length="77" mass="8550">MKENYQDFNVEDFQLDEVFDDDVFMELNGGYSNQWASTSPTFNSYTANWGSVGAAMSALVSKGPGKPSNTYTELKCC</sequence>
<comment type="caution">
    <text evidence="1">The sequence shown here is derived from an EMBL/GenBank/DDBJ whole genome shotgun (WGS) entry which is preliminary data.</text>
</comment>
<proteinExistence type="predicted"/>